<dbReference type="Gene3D" id="3.30.40.10">
    <property type="entry name" value="Zinc/RING finger domain, C3HC4 (zinc finger)"/>
    <property type="match status" value="1"/>
</dbReference>
<keyword evidence="6" id="KW-0833">Ubl conjugation pathway</keyword>
<evidence type="ECO:0000256" key="3">
    <source>
        <dbReference type="ARBA" id="ARBA00022723"/>
    </source>
</evidence>
<dbReference type="SUPFAM" id="SSF57850">
    <property type="entry name" value="RING/U-box"/>
    <property type="match status" value="3"/>
</dbReference>
<keyword evidence="3" id="KW-0479">Metal-binding</keyword>
<dbReference type="Pfam" id="PF26112">
    <property type="entry name" value="UBA_RNF216"/>
    <property type="match status" value="1"/>
</dbReference>
<keyword evidence="11" id="KW-1185">Reference proteome</keyword>
<dbReference type="GO" id="GO:0008270">
    <property type="term" value="F:zinc ion binding"/>
    <property type="evidence" value="ECO:0007669"/>
    <property type="project" value="UniProtKB-KW"/>
</dbReference>
<dbReference type="GO" id="GO:0016740">
    <property type="term" value="F:transferase activity"/>
    <property type="evidence" value="ECO:0007669"/>
    <property type="project" value="UniProtKB-KW"/>
</dbReference>
<dbReference type="PANTHER" id="PTHR22770">
    <property type="entry name" value="UBIQUITIN CONJUGATING ENZYME 7 INTERACTING PROTEIN-RELATED"/>
    <property type="match status" value="1"/>
</dbReference>
<feature type="compositionally biased region" description="Basic and acidic residues" evidence="8">
    <location>
        <begin position="1"/>
        <end position="22"/>
    </location>
</feature>
<keyword evidence="2" id="KW-0808">Transferase</keyword>
<feature type="region of interest" description="Disordered" evidence="8">
    <location>
        <begin position="1"/>
        <end position="97"/>
    </location>
</feature>
<evidence type="ECO:0000259" key="9">
    <source>
        <dbReference type="PROSITE" id="PS51873"/>
    </source>
</evidence>
<dbReference type="Pfam" id="PF26191">
    <property type="entry name" value="RING-HC_RBR_RNF216"/>
    <property type="match status" value="1"/>
</dbReference>
<dbReference type="AlphaFoldDB" id="A0A9W7L2Z2"/>
<dbReference type="Pfam" id="PF01485">
    <property type="entry name" value="IBR"/>
    <property type="match status" value="1"/>
</dbReference>
<keyword evidence="4" id="KW-0677">Repeat</keyword>
<evidence type="ECO:0000256" key="5">
    <source>
        <dbReference type="ARBA" id="ARBA00022771"/>
    </source>
</evidence>
<feature type="domain" description="RING-type" evidence="9">
    <location>
        <begin position="320"/>
        <end position="543"/>
    </location>
</feature>
<feature type="compositionally biased region" description="Polar residues" evidence="8">
    <location>
        <begin position="25"/>
        <end position="35"/>
    </location>
</feature>
<dbReference type="CDD" id="cd20353">
    <property type="entry name" value="Rcat_RBR_RNF216"/>
    <property type="match status" value="1"/>
</dbReference>
<evidence type="ECO:0000256" key="6">
    <source>
        <dbReference type="ARBA" id="ARBA00022786"/>
    </source>
</evidence>
<dbReference type="InterPro" id="IPR002867">
    <property type="entry name" value="IBR_dom"/>
</dbReference>
<evidence type="ECO:0000256" key="8">
    <source>
        <dbReference type="SAM" id="MobiDB-lite"/>
    </source>
</evidence>
<dbReference type="OrthoDB" id="10009520at2759"/>
<reference evidence="11" key="1">
    <citation type="journal article" date="2023" name="Commun. Biol.">
        <title>Genome analysis of Parmales, the sister group of diatoms, reveals the evolutionary specialization of diatoms from phago-mixotrophs to photoautotrophs.</title>
        <authorList>
            <person name="Ban H."/>
            <person name="Sato S."/>
            <person name="Yoshikawa S."/>
            <person name="Yamada K."/>
            <person name="Nakamura Y."/>
            <person name="Ichinomiya M."/>
            <person name="Sato N."/>
            <person name="Blanc-Mathieu R."/>
            <person name="Endo H."/>
            <person name="Kuwata A."/>
            <person name="Ogata H."/>
        </authorList>
    </citation>
    <scope>NUCLEOTIDE SEQUENCE [LARGE SCALE GENOMIC DNA]</scope>
</reference>
<protein>
    <recommendedName>
        <fullName evidence="9">RING-type domain-containing protein</fullName>
    </recommendedName>
</protein>
<dbReference type="CDD" id="cd20339">
    <property type="entry name" value="BRcat_RBR_RNF216"/>
    <property type="match status" value="1"/>
</dbReference>
<dbReference type="CDD" id="cd16630">
    <property type="entry name" value="RING-HC_RBR_RNF216"/>
    <property type="match status" value="1"/>
</dbReference>
<organism evidence="10 11">
    <name type="scientific">Triparma columacea</name>
    <dbReference type="NCBI Taxonomy" id="722753"/>
    <lineage>
        <taxon>Eukaryota</taxon>
        <taxon>Sar</taxon>
        <taxon>Stramenopiles</taxon>
        <taxon>Ochrophyta</taxon>
        <taxon>Bolidophyceae</taxon>
        <taxon>Parmales</taxon>
        <taxon>Triparmaceae</taxon>
        <taxon>Triparma</taxon>
    </lineage>
</organism>
<comment type="caution">
    <text evidence="10">The sequence shown here is derived from an EMBL/GenBank/DDBJ whole genome shotgun (WGS) entry which is preliminary data.</text>
</comment>
<dbReference type="InterPro" id="IPR047546">
    <property type="entry name" value="Rcat_RBR_RNF216"/>
</dbReference>
<dbReference type="Gene3D" id="1.20.120.1750">
    <property type="match status" value="1"/>
</dbReference>
<dbReference type="PANTHER" id="PTHR22770:SF47">
    <property type="entry name" value="E3 UBIQUITIN-PROTEIN LIGASE RNF216"/>
    <property type="match status" value="1"/>
</dbReference>
<keyword evidence="5" id="KW-0863">Zinc-finger</keyword>
<accession>A0A9W7L2Z2</accession>
<keyword evidence="7" id="KW-0862">Zinc</keyword>
<dbReference type="InterPro" id="IPR013083">
    <property type="entry name" value="Znf_RING/FYVE/PHD"/>
</dbReference>
<proteinExistence type="predicted"/>
<comment type="pathway">
    <text evidence="1">Protein modification; protein ubiquitination.</text>
</comment>
<gene>
    <name evidence="10" type="ORF">TrCOL_g8519</name>
</gene>
<evidence type="ECO:0000256" key="7">
    <source>
        <dbReference type="ARBA" id="ARBA00022833"/>
    </source>
</evidence>
<dbReference type="InterPro" id="IPR058758">
    <property type="entry name" value="UBA_RNF216"/>
</dbReference>
<dbReference type="InterPro" id="IPR047545">
    <property type="entry name" value="BRcat_RBR_RNF216"/>
</dbReference>
<dbReference type="InterPro" id="IPR051628">
    <property type="entry name" value="LUBAC_E3_Ligases"/>
</dbReference>
<evidence type="ECO:0000256" key="2">
    <source>
        <dbReference type="ARBA" id="ARBA00022679"/>
    </source>
</evidence>
<dbReference type="SMART" id="SM00647">
    <property type="entry name" value="IBR"/>
    <property type="match status" value="2"/>
</dbReference>
<evidence type="ECO:0000313" key="10">
    <source>
        <dbReference type="EMBL" id="GMI24249.1"/>
    </source>
</evidence>
<dbReference type="PROSITE" id="PS51873">
    <property type="entry name" value="TRIAD"/>
    <property type="match status" value="1"/>
</dbReference>
<sequence length="659" mass="72778">MDAAQPKEQHSADSNDEVKFLYETKGSSPSKNSPTKRACLVDLSNDDAKGSPRGSPLKRPKRENGANSDAKESNSEAKESKGGDVNASTRSSSSVLDVAPPSLKDLVQSVLDVFPDSDPSYAKSLLLRFRCTDFHHVPAVLDAMATDGYDKRKGTDFRNEDEKISAALGVTKVRLKDYESTGWRTNPKYAEEAVKFITDEFPFLNVGCIKKVLEGDNHKGHYASFVKELIDVMGYTELQLAKGGARVSDSVRQKLKVRSLVVVKNGRTRKLKIHGDWRPSDPILRDEIEYVKQKYNNNMEVADVEFARALARDEAEDVGGTLECACCYGDVAFEEMCQCSEGHLFCLDCLRRYGEEQLFGAQKTKLECMTTSDSGGKCLGTFSQEMIKRALPKKVLEKLEEATFMAAVESAGIENLTRCPRCDFQAVVEDRVMVCPAIGCGYESCRECGEPPHFPLKCDEVEKQCHAESRKRIEEAMTEARVRICPNVNCGKRFYKIEGCNKMSCACGTTSCYMCRMEVERSVGYKHFCQTPHCDHKSCGRCPLFTNSIEDDRLAMREAGIKAQRENSVGLGIRRKGDEDEVDVDVDDLLEVDGGAAYTRAAVAAQEQAHLGVGAMARAAYNEVDGRNRRREEAAPAQNLGVFGRILGRNLGVGGGGGY</sequence>
<evidence type="ECO:0000313" key="11">
    <source>
        <dbReference type="Proteomes" id="UP001165065"/>
    </source>
</evidence>
<dbReference type="EMBL" id="BRYA01000581">
    <property type="protein sequence ID" value="GMI24249.1"/>
    <property type="molecule type" value="Genomic_DNA"/>
</dbReference>
<evidence type="ECO:0000256" key="1">
    <source>
        <dbReference type="ARBA" id="ARBA00004906"/>
    </source>
</evidence>
<dbReference type="Pfam" id="PF26200">
    <property type="entry name" value="Rcat_RNF216"/>
    <property type="match status" value="1"/>
</dbReference>
<dbReference type="Proteomes" id="UP001165065">
    <property type="component" value="Unassembled WGS sequence"/>
</dbReference>
<dbReference type="InterPro" id="IPR047544">
    <property type="entry name" value="RING-HC_RBR_RNF216"/>
</dbReference>
<evidence type="ECO:0000256" key="4">
    <source>
        <dbReference type="ARBA" id="ARBA00022737"/>
    </source>
</evidence>
<feature type="compositionally biased region" description="Polar residues" evidence="8">
    <location>
        <begin position="86"/>
        <end position="95"/>
    </location>
</feature>
<dbReference type="InterPro" id="IPR044066">
    <property type="entry name" value="TRIAD_supradom"/>
</dbReference>
<feature type="compositionally biased region" description="Basic and acidic residues" evidence="8">
    <location>
        <begin position="69"/>
        <end position="82"/>
    </location>
</feature>
<name>A0A9W7L2Z2_9STRA</name>